<evidence type="ECO:0000313" key="3">
    <source>
        <dbReference type="EMBL" id="SHH80716.1"/>
    </source>
</evidence>
<accession>A0A1M5VZN6</accession>
<feature type="domain" description="LarA-like N-terminal" evidence="1">
    <location>
        <begin position="15"/>
        <end position="210"/>
    </location>
</feature>
<dbReference type="InterPro" id="IPR043166">
    <property type="entry name" value="LarA-like_C"/>
</dbReference>
<dbReference type="InterPro" id="IPR048520">
    <property type="entry name" value="LarA_C"/>
</dbReference>
<dbReference type="Gene3D" id="3.90.226.30">
    <property type="match status" value="1"/>
</dbReference>
<name>A0A1M5VZN6_9BACT</name>
<evidence type="ECO:0000313" key="4">
    <source>
        <dbReference type="Proteomes" id="UP000184139"/>
    </source>
</evidence>
<dbReference type="Proteomes" id="UP000184139">
    <property type="component" value="Unassembled WGS sequence"/>
</dbReference>
<dbReference type="InterPro" id="IPR018657">
    <property type="entry name" value="LarA-like_N"/>
</dbReference>
<dbReference type="Pfam" id="PF09861">
    <property type="entry name" value="Lar_N"/>
    <property type="match status" value="1"/>
</dbReference>
<evidence type="ECO:0000259" key="1">
    <source>
        <dbReference type="Pfam" id="PF09861"/>
    </source>
</evidence>
<evidence type="ECO:0000259" key="2">
    <source>
        <dbReference type="Pfam" id="PF21113"/>
    </source>
</evidence>
<dbReference type="Gene3D" id="3.40.50.11440">
    <property type="match status" value="1"/>
</dbReference>
<dbReference type="AlphaFoldDB" id="A0A1M5VZN6"/>
<dbReference type="PANTHER" id="PTHR33171:SF17">
    <property type="entry name" value="LARA-LIKE N-TERMINAL DOMAIN-CONTAINING PROTEIN"/>
    <property type="match status" value="1"/>
</dbReference>
<protein>
    <submittedName>
        <fullName evidence="3">Nickel-dependent lactate racemase</fullName>
    </submittedName>
</protein>
<dbReference type="PANTHER" id="PTHR33171">
    <property type="entry name" value="LAR_N DOMAIN-CONTAINING PROTEIN"/>
    <property type="match status" value="1"/>
</dbReference>
<sequence>MDGTVNYREFSLKIGKGTTSFSIPESQLLYELVGNNRPPPDDLTATYRHALDHPIDSPPLRQIVKPGERVVITVSDITRGWQRNELTLPLLIDYLNEAGIRDEDITVIIAVGAHRQNSPDEFVELCSAKVCHRIRVVNHNAWDTDNMVYYGTTSRGTEVSVNRLVAEADRVILTGGVIYHYMVGYGGGRKSIMPGVSSLKTIQQSHMWAMARTVGDGSNPLAANMKTAGNPAHEDMMEVAAFIKPDFIVNVVPNLDGELTGFFAGNWVSAWQAATRLVDEIFGVPIKEQADIVIASAGGYPKDINLYQAQKTIDNGVYAMKPGGVVILLAECPDIEEPSEFFDWFDNETLVDLEKAVRANFLISGWVAVRQLEYVNSGYMIMVTHENNIELARKAGVHGVATIEEALQLAYEKCGNGNPTVTVMPQGANTFPILTP</sequence>
<dbReference type="InterPro" id="IPR047926">
    <property type="entry name" value="Ni_dep_LarA"/>
</dbReference>
<dbReference type="EMBL" id="FQXS01000010">
    <property type="protein sequence ID" value="SHH80716.1"/>
    <property type="molecule type" value="Genomic_DNA"/>
</dbReference>
<dbReference type="GO" id="GO:0050043">
    <property type="term" value="F:lactate racemase activity"/>
    <property type="evidence" value="ECO:0007669"/>
    <property type="project" value="InterPro"/>
</dbReference>
<dbReference type="InterPro" id="IPR048068">
    <property type="entry name" value="LarA-like"/>
</dbReference>
<gene>
    <name evidence="3" type="ORF">SAMN02745124_01988</name>
</gene>
<dbReference type="STRING" id="1121409.SAMN02745124_01988"/>
<keyword evidence="4" id="KW-1185">Reference proteome</keyword>
<dbReference type="Pfam" id="PF21113">
    <property type="entry name" value="LarA_C"/>
    <property type="match status" value="1"/>
</dbReference>
<organism evidence="3 4">
    <name type="scientific">Desulfofustis glycolicus DSM 9705</name>
    <dbReference type="NCBI Taxonomy" id="1121409"/>
    <lineage>
        <taxon>Bacteria</taxon>
        <taxon>Pseudomonadati</taxon>
        <taxon>Thermodesulfobacteriota</taxon>
        <taxon>Desulfobulbia</taxon>
        <taxon>Desulfobulbales</taxon>
        <taxon>Desulfocapsaceae</taxon>
        <taxon>Desulfofustis</taxon>
    </lineage>
</organism>
<dbReference type="NCBIfam" id="NF033504">
    <property type="entry name" value="Ni_dep_LarA"/>
    <property type="match status" value="1"/>
</dbReference>
<feature type="domain" description="Lactate racemase C-terminal" evidence="2">
    <location>
        <begin position="288"/>
        <end position="428"/>
    </location>
</feature>
<reference evidence="3 4" key="1">
    <citation type="submission" date="2016-11" db="EMBL/GenBank/DDBJ databases">
        <authorList>
            <person name="Jaros S."/>
            <person name="Januszkiewicz K."/>
            <person name="Wedrychowicz H."/>
        </authorList>
    </citation>
    <scope>NUCLEOTIDE SEQUENCE [LARGE SCALE GENOMIC DNA]</scope>
    <source>
        <strain evidence="3 4">DSM 9705</strain>
    </source>
</reference>
<proteinExistence type="predicted"/>